<dbReference type="EMBL" id="SJPI01000001">
    <property type="protein sequence ID" value="TWT55210.1"/>
    <property type="molecule type" value="Genomic_DNA"/>
</dbReference>
<dbReference type="OrthoDB" id="275117at2"/>
<dbReference type="Proteomes" id="UP000316598">
    <property type="component" value="Unassembled WGS sequence"/>
</dbReference>
<protein>
    <submittedName>
        <fullName evidence="2">Uncharacterized protein</fullName>
    </submittedName>
</protein>
<organism evidence="2 3">
    <name type="scientific">Rubripirellula amarantea</name>
    <dbReference type="NCBI Taxonomy" id="2527999"/>
    <lineage>
        <taxon>Bacteria</taxon>
        <taxon>Pseudomonadati</taxon>
        <taxon>Planctomycetota</taxon>
        <taxon>Planctomycetia</taxon>
        <taxon>Pirellulales</taxon>
        <taxon>Pirellulaceae</taxon>
        <taxon>Rubripirellula</taxon>
    </lineage>
</organism>
<sequence>MKRKASKRRRLGLEGLETRRVLAAAISVVEGSLLIEGDAEGEISIVDKGDGTLEVTEAGAGENGEDLVEIVRGVTDDIVITLDSDGIDADDVVSIDLSANSVVVDTIFAALGGGDNSLSVEGGTISGSLVVRAGSGSDSVAIVEATTIQENVELSLGDGNNSISIDGSVGNNLAIRNGDGDDTVSLGETSQIDGGAIIGLGNGENSAEISGQIAADLNLFSGVDDDTINLLATAIVEGNVSLSLGEGENSLINNATIYGDLMEGDLMEGDLMEGDLSDSPWDHLRPSAVDEANLDDLHSGSCLTDQAGATAIEETVGLASMTEFLSGDVSDESDSSLSERMLSDSTEDFDQRARMQFAAALDDGQRSSGTNRSNRSQARTVQT</sequence>
<gene>
    <name evidence="2" type="ORF">Pla22_28650</name>
</gene>
<feature type="compositionally biased region" description="Polar residues" evidence="1">
    <location>
        <begin position="366"/>
        <end position="383"/>
    </location>
</feature>
<keyword evidence="3" id="KW-1185">Reference proteome</keyword>
<comment type="caution">
    <text evidence="2">The sequence shown here is derived from an EMBL/GenBank/DDBJ whole genome shotgun (WGS) entry which is preliminary data.</text>
</comment>
<dbReference type="RefSeq" id="WP_146515120.1">
    <property type="nucleotide sequence ID" value="NZ_SJPI01000001.1"/>
</dbReference>
<dbReference type="AlphaFoldDB" id="A0A5C5WXB4"/>
<reference evidence="2 3" key="1">
    <citation type="submission" date="2019-02" db="EMBL/GenBank/DDBJ databases">
        <title>Deep-cultivation of Planctomycetes and their phenomic and genomic characterization uncovers novel biology.</title>
        <authorList>
            <person name="Wiegand S."/>
            <person name="Jogler M."/>
            <person name="Boedeker C."/>
            <person name="Pinto D."/>
            <person name="Vollmers J."/>
            <person name="Rivas-Marin E."/>
            <person name="Kohn T."/>
            <person name="Peeters S.H."/>
            <person name="Heuer A."/>
            <person name="Rast P."/>
            <person name="Oberbeckmann S."/>
            <person name="Bunk B."/>
            <person name="Jeske O."/>
            <person name="Meyerdierks A."/>
            <person name="Storesund J.E."/>
            <person name="Kallscheuer N."/>
            <person name="Luecker S."/>
            <person name="Lage O.M."/>
            <person name="Pohl T."/>
            <person name="Merkel B.J."/>
            <person name="Hornburger P."/>
            <person name="Mueller R.-W."/>
            <person name="Bruemmer F."/>
            <person name="Labrenz M."/>
            <person name="Spormann A.M."/>
            <person name="Op Den Camp H."/>
            <person name="Overmann J."/>
            <person name="Amann R."/>
            <person name="Jetten M.S.M."/>
            <person name="Mascher T."/>
            <person name="Medema M.H."/>
            <person name="Devos D.P."/>
            <person name="Kaster A.-K."/>
            <person name="Ovreas L."/>
            <person name="Rohde M."/>
            <person name="Galperin M.Y."/>
            <person name="Jogler C."/>
        </authorList>
    </citation>
    <scope>NUCLEOTIDE SEQUENCE [LARGE SCALE GENOMIC DNA]</scope>
    <source>
        <strain evidence="2 3">Pla22</strain>
    </source>
</reference>
<feature type="compositionally biased region" description="Low complexity" evidence="1">
    <location>
        <begin position="335"/>
        <end position="344"/>
    </location>
</feature>
<evidence type="ECO:0000313" key="2">
    <source>
        <dbReference type="EMBL" id="TWT55210.1"/>
    </source>
</evidence>
<feature type="region of interest" description="Disordered" evidence="1">
    <location>
        <begin position="327"/>
        <end position="383"/>
    </location>
</feature>
<evidence type="ECO:0000313" key="3">
    <source>
        <dbReference type="Proteomes" id="UP000316598"/>
    </source>
</evidence>
<evidence type="ECO:0000256" key="1">
    <source>
        <dbReference type="SAM" id="MobiDB-lite"/>
    </source>
</evidence>
<name>A0A5C5WXB4_9BACT</name>
<dbReference type="Gene3D" id="2.160.20.160">
    <property type="match status" value="1"/>
</dbReference>
<accession>A0A5C5WXB4</accession>
<proteinExistence type="predicted"/>